<sequence>MTIRETTIAKLQQLSEPLLQEVTDFIDFVIQKHQVKMTDSQPDERLDEKWSQWFEAVDCLDVSPSEPVSNYQQLLLNKYRQQGLEL</sequence>
<gene>
    <name evidence="2" type="ORF">GNE12_01265</name>
</gene>
<keyword evidence="3" id="KW-1185">Reference proteome</keyword>
<proteinExistence type="predicted"/>
<name>A0ABR6S291_ANAVA</name>
<dbReference type="Proteomes" id="UP000570851">
    <property type="component" value="Unassembled WGS sequence"/>
</dbReference>
<feature type="domain" description="DUF2281" evidence="1">
    <location>
        <begin position="9"/>
        <end position="42"/>
    </location>
</feature>
<dbReference type="EMBL" id="JACKZP010000003">
    <property type="protein sequence ID" value="MBC1300541.1"/>
    <property type="molecule type" value="Genomic_DNA"/>
</dbReference>
<organism evidence="2 3">
    <name type="scientific">Trichormus variabilis N2B</name>
    <dbReference type="NCBI Taxonomy" id="2681315"/>
    <lineage>
        <taxon>Bacteria</taxon>
        <taxon>Bacillati</taxon>
        <taxon>Cyanobacteriota</taxon>
        <taxon>Cyanophyceae</taxon>
        <taxon>Nostocales</taxon>
        <taxon>Nostocaceae</taxon>
        <taxon>Trichormus</taxon>
    </lineage>
</organism>
<dbReference type="Pfam" id="PF10047">
    <property type="entry name" value="DUF2281"/>
    <property type="match status" value="1"/>
</dbReference>
<comment type="caution">
    <text evidence="2">The sequence shown here is derived from an EMBL/GenBank/DDBJ whole genome shotgun (WGS) entry which is preliminary data.</text>
</comment>
<evidence type="ECO:0000313" key="2">
    <source>
        <dbReference type="EMBL" id="MBC1300541.1"/>
    </source>
</evidence>
<dbReference type="InterPro" id="IPR018739">
    <property type="entry name" value="DUF2281"/>
</dbReference>
<reference evidence="2 3" key="1">
    <citation type="submission" date="2019-11" db="EMBL/GenBank/DDBJ databases">
        <title>Comparison of genomes from free-living endosymbiotic cyanobacteria isolated from Azolla.</title>
        <authorList>
            <person name="Thiel T."/>
            <person name="Pratte B."/>
        </authorList>
    </citation>
    <scope>NUCLEOTIDE SEQUENCE [LARGE SCALE GENOMIC DNA]</scope>
    <source>
        <strain evidence="2 3">N2B</strain>
    </source>
</reference>
<accession>A0ABR6S291</accession>
<evidence type="ECO:0000259" key="1">
    <source>
        <dbReference type="Pfam" id="PF10047"/>
    </source>
</evidence>
<protein>
    <submittedName>
        <fullName evidence="2">DUF2281 domain-containing protein</fullName>
    </submittedName>
</protein>
<dbReference type="RefSeq" id="WP_011317627.1">
    <property type="nucleotide sequence ID" value="NZ_JACKZP010000003.1"/>
</dbReference>
<dbReference type="GeneID" id="58723432"/>
<evidence type="ECO:0000313" key="3">
    <source>
        <dbReference type="Proteomes" id="UP000570851"/>
    </source>
</evidence>